<feature type="non-terminal residue" evidence="1">
    <location>
        <position position="205"/>
    </location>
</feature>
<comment type="caution">
    <text evidence="1">The sequence shown here is derived from an EMBL/GenBank/DDBJ whole genome shotgun (WGS) entry which is preliminary data.</text>
</comment>
<accession>A0AAW0AEN9</accession>
<dbReference type="Gene3D" id="3.40.50.620">
    <property type="entry name" value="HUPs"/>
    <property type="match status" value="1"/>
</dbReference>
<evidence type="ECO:0000313" key="2">
    <source>
        <dbReference type="Proteomes" id="UP001362999"/>
    </source>
</evidence>
<dbReference type="EMBL" id="JAWWNJ010000070">
    <property type="protein sequence ID" value="KAK7007712.1"/>
    <property type="molecule type" value="Genomic_DNA"/>
</dbReference>
<evidence type="ECO:0000313" key="1">
    <source>
        <dbReference type="EMBL" id="KAK7007712.1"/>
    </source>
</evidence>
<dbReference type="Proteomes" id="UP001362999">
    <property type="component" value="Unassembled WGS sequence"/>
</dbReference>
<name>A0AAW0AEN9_9AGAR</name>
<protein>
    <submittedName>
        <fullName evidence="1">Uncharacterized protein</fullName>
    </submittedName>
</protein>
<dbReference type="SUPFAM" id="SSF52402">
    <property type="entry name" value="Adenine nucleotide alpha hydrolases-like"/>
    <property type="match status" value="1"/>
</dbReference>
<sequence length="205" mass="22455">MAVPRRLYQPHSSLPLPSSPCSLVTLFRSLLIGYLYLWDCKDVAKTVYDLANSQDPLAPLVKEALDVIDEALEIHGNASLSVSMVEKTALCSLHLYAGALARRLPPSESLKPIPAVYIAVPSPFPTLETFIDQSAKRYNLDLFHCRPTSEAVESVVTPSPRNGTDYIVSAPKAVGKAKGSEGMKQALEIYKYKFSPISTRFSSVL</sequence>
<gene>
    <name evidence="1" type="ORF">R3P38DRAFT_3212266</name>
</gene>
<proteinExistence type="predicted"/>
<reference evidence="1 2" key="1">
    <citation type="journal article" date="2024" name="J Genomics">
        <title>Draft genome sequencing and assembly of Favolaschia claudopus CIRM-BRFM 2984 isolated from oak limbs.</title>
        <authorList>
            <person name="Navarro D."/>
            <person name="Drula E."/>
            <person name="Chaduli D."/>
            <person name="Cazenave R."/>
            <person name="Ahrendt S."/>
            <person name="Wang J."/>
            <person name="Lipzen A."/>
            <person name="Daum C."/>
            <person name="Barry K."/>
            <person name="Grigoriev I.V."/>
            <person name="Favel A."/>
            <person name="Rosso M.N."/>
            <person name="Martin F."/>
        </authorList>
    </citation>
    <scope>NUCLEOTIDE SEQUENCE [LARGE SCALE GENOMIC DNA]</scope>
    <source>
        <strain evidence="1 2">CIRM-BRFM 2984</strain>
    </source>
</reference>
<organism evidence="1 2">
    <name type="scientific">Favolaschia claudopus</name>
    <dbReference type="NCBI Taxonomy" id="2862362"/>
    <lineage>
        <taxon>Eukaryota</taxon>
        <taxon>Fungi</taxon>
        <taxon>Dikarya</taxon>
        <taxon>Basidiomycota</taxon>
        <taxon>Agaricomycotina</taxon>
        <taxon>Agaricomycetes</taxon>
        <taxon>Agaricomycetidae</taxon>
        <taxon>Agaricales</taxon>
        <taxon>Marasmiineae</taxon>
        <taxon>Mycenaceae</taxon>
        <taxon>Favolaschia</taxon>
    </lineage>
</organism>
<keyword evidence="2" id="KW-1185">Reference proteome</keyword>
<dbReference type="AlphaFoldDB" id="A0AAW0AEN9"/>
<dbReference type="InterPro" id="IPR014729">
    <property type="entry name" value="Rossmann-like_a/b/a_fold"/>
</dbReference>